<organism evidence="1 2">
    <name type="scientific">Rickenella mellea</name>
    <dbReference type="NCBI Taxonomy" id="50990"/>
    <lineage>
        <taxon>Eukaryota</taxon>
        <taxon>Fungi</taxon>
        <taxon>Dikarya</taxon>
        <taxon>Basidiomycota</taxon>
        <taxon>Agaricomycotina</taxon>
        <taxon>Agaricomycetes</taxon>
        <taxon>Hymenochaetales</taxon>
        <taxon>Rickenellaceae</taxon>
        <taxon>Rickenella</taxon>
    </lineage>
</organism>
<dbReference type="AlphaFoldDB" id="A0A4Y7PPC6"/>
<gene>
    <name evidence="1" type="ORF">BD410DRAFT_590391</name>
</gene>
<proteinExistence type="predicted"/>
<dbReference type="EMBL" id="ML170233">
    <property type="protein sequence ID" value="TDL16886.1"/>
    <property type="molecule type" value="Genomic_DNA"/>
</dbReference>
<keyword evidence="2" id="KW-1185">Reference proteome</keyword>
<evidence type="ECO:0000313" key="1">
    <source>
        <dbReference type="EMBL" id="TDL16886.1"/>
    </source>
</evidence>
<name>A0A4Y7PPC6_9AGAM</name>
<dbReference type="Proteomes" id="UP000294933">
    <property type="component" value="Unassembled WGS sequence"/>
</dbReference>
<reference evidence="1 2" key="1">
    <citation type="submission" date="2018-06" db="EMBL/GenBank/DDBJ databases">
        <title>A transcriptomic atlas of mushroom development highlights an independent origin of complex multicellularity.</title>
        <authorList>
            <consortium name="DOE Joint Genome Institute"/>
            <person name="Krizsan K."/>
            <person name="Almasi E."/>
            <person name="Merenyi Z."/>
            <person name="Sahu N."/>
            <person name="Viragh M."/>
            <person name="Koszo T."/>
            <person name="Mondo S."/>
            <person name="Kiss B."/>
            <person name="Balint B."/>
            <person name="Kues U."/>
            <person name="Barry K."/>
            <person name="Hegedus J.C."/>
            <person name="Henrissat B."/>
            <person name="Johnson J."/>
            <person name="Lipzen A."/>
            <person name="Ohm R."/>
            <person name="Nagy I."/>
            <person name="Pangilinan J."/>
            <person name="Yan J."/>
            <person name="Xiong Y."/>
            <person name="Grigoriev I.V."/>
            <person name="Hibbett D.S."/>
            <person name="Nagy L.G."/>
        </authorList>
    </citation>
    <scope>NUCLEOTIDE SEQUENCE [LARGE SCALE GENOMIC DNA]</scope>
    <source>
        <strain evidence="1 2">SZMC22713</strain>
    </source>
</reference>
<accession>A0A4Y7PPC6</accession>
<protein>
    <submittedName>
        <fullName evidence="1">Uncharacterized protein</fullName>
    </submittedName>
</protein>
<dbReference type="VEuPathDB" id="FungiDB:BD410DRAFT_590391"/>
<sequence>MFLLHIVRRRKISLRDAVLDSNGTVLVGLFVSAEYNDRTNGLRTIFKLGSEVGNVYPINWRQSHFSKRRLRSSAHSLGYYSTCFAFSPPSPRSVNIPSSFGTSYRSSWSRILLMAAAILFTRLRLLPWIHPSSYMALKIAQHHARQPLRCSFIS</sequence>
<evidence type="ECO:0000313" key="2">
    <source>
        <dbReference type="Proteomes" id="UP000294933"/>
    </source>
</evidence>